<dbReference type="PANTHER" id="PTHR23048:SF0">
    <property type="entry name" value="CALMODULIN LIKE 3"/>
    <property type="match status" value="1"/>
</dbReference>
<dbReference type="InterPro" id="IPR050230">
    <property type="entry name" value="CALM/Myosin/TropC-like"/>
</dbReference>
<feature type="compositionally biased region" description="Basic residues" evidence="3">
    <location>
        <begin position="13"/>
        <end position="29"/>
    </location>
</feature>
<evidence type="ECO:0000256" key="1">
    <source>
        <dbReference type="ARBA" id="ARBA00022737"/>
    </source>
</evidence>
<feature type="domain" description="EF-hand" evidence="4">
    <location>
        <begin position="127"/>
        <end position="162"/>
    </location>
</feature>
<name>A0ABQ9ET23_TEGGR</name>
<feature type="region of interest" description="Disordered" evidence="3">
    <location>
        <begin position="1"/>
        <end position="70"/>
    </location>
</feature>
<dbReference type="PROSITE" id="PS50222">
    <property type="entry name" value="EF_HAND_2"/>
    <property type="match status" value="3"/>
</dbReference>
<feature type="compositionally biased region" description="Polar residues" evidence="3">
    <location>
        <begin position="59"/>
        <end position="70"/>
    </location>
</feature>
<evidence type="ECO:0000313" key="5">
    <source>
        <dbReference type="EMBL" id="KAJ8308349.1"/>
    </source>
</evidence>
<keyword evidence="6" id="KW-1185">Reference proteome</keyword>
<comment type="caution">
    <text evidence="5">The sequence shown here is derived from an EMBL/GenBank/DDBJ whole genome shotgun (WGS) entry which is preliminary data.</text>
</comment>
<keyword evidence="2" id="KW-0106">Calcium</keyword>
<evidence type="ECO:0000256" key="3">
    <source>
        <dbReference type="SAM" id="MobiDB-lite"/>
    </source>
</evidence>
<dbReference type="Gene3D" id="1.10.238.10">
    <property type="entry name" value="EF-hand"/>
    <property type="match status" value="2"/>
</dbReference>
<feature type="domain" description="EF-hand" evidence="4">
    <location>
        <begin position="71"/>
        <end position="106"/>
    </location>
</feature>
<accession>A0ABQ9ET23</accession>
<dbReference type="PROSITE" id="PS00018">
    <property type="entry name" value="EF_HAND_1"/>
    <property type="match status" value="1"/>
</dbReference>
<evidence type="ECO:0000259" key="4">
    <source>
        <dbReference type="PROSITE" id="PS50222"/>
    </source>
</evidence>
<dbReference type="SMART" id="SM00054">
    <property type="entry name" value="EFh"/>
    <property type="match status" value="3"/>
</dbReference>
<evidence type="ECO:0000313" key="6">
    <source>
        <dbReference type="Proteomes" id="UP001217089"/>
    </source>
</evidence>
<dbReference type="InterPro" id="IPR011992">
    <property type="entry name" value="EF-hand-dom_pair"/>
</dbReference>
<dbReference type="SUPFAM" id="SSF47473">
    <property type="entry name" value="EF-hand"/>
    <property type="match status" value="1"/>
</dbReference>
<dbReference type="InterPro" id="IPR018247">
    <property type="entry name" value="EF_Hand_1_Ca_BS"/>
</dbReference>
<dbReference type="InterPro" id="IPR002048">
    <property type="entry name" value="EF_hand_dom"/>
</dbReference>
<dbReference type="EMBL" id="JARBDR010000657">
    <property type="protein sequence ID" value="KAJ8308349.1"/>
    <property type="molecule type" value="Genomic_DNA"/>
</dbReference>
<dbReference type="Proteomes" id="UP001217089">
    <property type="component" value="Unassembled WGS sequence"/>
</dbReference>
<dbReference type="CDD" id="cd00051">
    <property type="entry name" value="EFh"/>
    <property type="match status" value="1"/>
</dbReference>
<sequence>MTIADNEEISSPVKHKKHKKHKKHRHRHDREHDNHEHHHHRHHDHKHHDRSKTKDEHQTLANKKSPRLTQEQIEEFQSVFEMFDKDGDGRITTQELNTSSRNSSQSNGTIELDEFFVMMEKELKRTETEEDLRDAFKVFDRNGDELISMNELRHILDELGEDLSDEEIKDMMSEADIDGDGYVNYEGMNVVLSSSMGIILQIYL</sequence>
<protein>
    <recommendedName>
        <fullName evidence="4">EF-hand domain-containing protein</fullName>
    </recommendedName>
</protein>
<gene>
    <name evidence="5" type="ORF">KUTeg_013223</name>
</gene>
<dbReference type="Pfam" id="PF13499">
    <property type="entry name" value="EF-hand_7"/>
    <property type="match status" value="1"/>
</dbReference>
<dbReference type="PANTHER" id="PTHR23048">
    <property type="entry name" value="MYOSIN LIGHT CHAIN 1, 3"/>
    <property type="match status" value="1"/>
</dbReference>
<organism evidence="5 6">
    <name type="scientific">Tegillarca granosa</name>
    <name type="common">Malaysian cockle</name>
    <name type="synonym">Anadara granosa</name>
    <dbReference type="NCBI Taxonomy" id="220873"/>
    <lineage>
        <taxon>Eukaryota</taxon>
        <taxon>Metazoa</taxon>
        <taxon>Spiralia</taxon>
        <taxon>Lophotrochozoa</taxon>
        <taxon>Mollusca</taxon>
        <taxon>Bivalvia</taxon>
        <taxon>Autobranchia</taxon>
        <taxon>Pteriomorphia</taxon>
        <taxon>Arcoida</taxon>
        <taxon>Arcoidea</taxon>
        <taxon>Arcidae</taxon>
        <taxon>Tegillarca</taxon>
    </lineage>
</organism>
<feature type="domain" description="EF-hand" evidence="4">
    <location>
        <begin position="163"/>
        <end position="198"/>
    </location>
</feature>
<dbReference type="Pfam" id="PF00036">
    <property type="entry name" value="EF-hand_1"/>
    <property type="match status" value="1"/>
</dbReference>
<keyword evidence="1" id="KW-0677">Repeat</keyword>
<proteinExistence type="predicted"/>
<evidence type="ECO:0000256" key="2">
    <source>
        <dbReference type="ARBA" id="ARBA00022837"/>
    </source>
</evidence>
<feature type="compositionally biased region" description="Basic residues" evidence="3">
    <location>
        <begin position="37"/>
        <end position="51"/>
    </location>
</feature>
<reference evidence="5 6" key="1">
    <citation type="submission" date="2022-12" db="EMBL/GenBank/DDBJ databases">
        <title>Chromosome-level genome of Tegillarca granosa.</title>
        <authorList>
            <person name="Kim J."/>
        </authorList>
    </citation>
    <scope>NUCLEOTIDE SEQUENCE [LARGE SCALE GENOMIC DNA]</scope>
    <source>
        <strain evidence="5">Teg-2019</strain>
        <tissue evidence="5">Adductor muscle</tissue>
    </source>
</reference>